<protein>
    <recommendedName>
        <fullName evidence="4">Transposase IS30-like HTH domain-containing protein</fullName>
    </recommendedName>
</protein>
<proteinExistence type="predicted"/>
<dbReference type="Proteomes" id="UP000078512">
    <property type="component" value="Unassembled WGS sequence"/>
</dbReference>
<keyword evidence="3" id="KW-1185">Reference proteome</keyword>
<dbReference type="InterPro" id="IPR009057">
    <property type="entry name" value="Homeodomain-like_sf"/>
</dbReference>
<sequence>MKKISQDKENSAVNLLQAGYSVTDVSKRLSVSLGTVSNIRTKHLPTLQRQPAGRPRILSTRNKNEIKRKL</sequence>
<dbReference type="Gene3D" id="1.10.10.10">
    <property type="entry name" value="Winged helix-like DNA-binding domain superfamily/Winged helix DNA-binding domain"/>
    <property type="match status" value="1"/>
</dbReference>
<gene>
    <name evidence="2" type="ORF">K457DRAFT_39169</name>
</gene>
<organism evidence="2 3">
    <name type="scientific">Linnemannia elongata AG-77</name>
    <dbReference type="NCBI Taxonomy" id="1314771"/>
    <lineage>
        <taxon>Eukaryota</taxon>
        <taxon>Fungi</taxon>
        <taxon>Fungi incertae sedis</taxon>
        <taxon>Mucoromycota</taxon>
        <taxon>Mortierellomycotina</taxon>
        <taxon>Mortierellomycetes</taxon>
        <taxon>Mortierellales</taxon>
        <taxon>Mortierellaceae</taxon>
        <taxon>Linnemannia</taxon>
    </lineage>
</organism>
<evidence type="ECO:0000313" key="3">
    <source>
        <dbReference type="Proteomes" id="UP000078512"/>
    </source>
</evidence>
<evidence type="ECO:0008006" key="4">
    <source>
        <dbReference type="Google" id="ProtNLM"/>
    </source>
</evidence>
<feature type="non-terminal residue" evidence="2">
    <location>
        <position position="70"/>
    </location>
</feature>
<evidence type="ECO:0000256" key="1">
    <source>
        <dbReference type="SAM" id="MobiDB-lite"/>
    </source>
</evidence>
<name>A0A197JHC8_9FUNG</name>
<dbReference type="EMBL" id="KV442108">
    <property type="protein sequence ID" value="OAQ23794.1"/>
    <property type="molecule type" value="Genomic_DNA"/>
</dbReference>
<dbReference type="InterPro" id="IPR036388">
    <property type="entry name" value="WH-like_DNA-bd_sf"/>
</dbReference>
<evidence type="ECO:0000313" key="2">
    <source>
        <dbReference type="EMBL" id="OAQ23794.1"/>
    </source>
</evidence>
<dbReference type="AlphaFoldDB" id="A0A197JHC8"/>
<dbReference type="SUPFAM" id="SSF46689">
    <property type="entry name" value="Homeodomain-like"/>
    <property type="match status" value="1"/>
</dbReference>
<accession>A0A197JHC8</accession>
<dbReference type="OrthoDB" id="2205746at2759"/>
<reference evidence="2 3" key="1">
    <citation type="submission" date="2016-05" db="EMBL/GenBank/DDBJ databases">
        <title>Genome sequencing reveals origins of a unique bacterial endosymbiosis in the earliest lineages of terrestrial Fungi.</title>
        <authorList>
            <consortium name="DOE Joint Genome Institute"/>
            <person name="Uehling J."/>
            <person name="Gryganskyi A."/>
            <person name="Hameed K."/>
            <person name="Tschaplinski T."/>
            <person name="Misztal P."/>
            <person name="Wu S."/>
            <person name="Desiro A."/>
            <person name="Vande Pol N."/>
            <person name="Du Z.-Y."/>
            <person name="Zienkiewicz A."/>
            <person name="Zienkiewicz K."/>
            <person name="Morin E."/>
            <person name="Tisserant E."/>
            <person name="Splivallo R."/>
            <person name="Hainaut M."/>
            <person name="Henrissat B."/>
            <person name="Ohm R."/>
            <person name="Kuo A."/>
            <person name="Yan J."/>
            <person name="Lipzen A."/>
            <person name="Nolan M."/>
            <person name="Labutti K."/>
            <person name="Barry K."/>
            <person name="Goldstein A."/>
            <person name="Labbe J."/>
            <person name="Schadt C."/>
            <person name="Tuskan G."/>
            <person name="Grigoriev I."/>
            <person name="Martin F."/>
            <person name="Vilgalys R."/>
            <person name="Bonito G."/>
        </authorList>
    </citation>
    <scope>NUCLEOTIDE SEQUENCE [LARGE SCALE GENOMIC DNA]</scope>
    <source>
        <strain evidence="2 3">AG-77</strain>
    </source>
</reference>
<feature type="region of interest" description="Disordered" evidence="1">
    <location>
        <begin position="49"/>
        <end position="70"/>
    </location>
</feature>